<gene>
    <name evidence="1" type="ORF">NSPH01132_LOCUS430</name>
</gene>
<dbReference type="AlphaFoldDB" id="A0A7S2QS77"/>
<dbReference type="EMBL" id="HBHC01000766">
    <property type="protein sequence ID" value="CAD9650333.1"/>
    <property type="molecule type" value="Transcribed_RNA"/>
</dbReference>
<protein>
    <submittedName>
        <fullName evidence="1">Uncharacterized protein</fullName>
    </submittedName>
</protein>
<name>A0A7S2QS77_9EUKA</name>
<accession>A0A7S2QS77</accession>
<sequence length="204" mass="24186">MDLETGFPKKRRRVQFRTEVAVREFKSENEVKTKIKPSVLPPKSIVRNTKEDRVNISQVGVSKHVFDRLVFTRTWKTIFKSKQKQFGFRLLHGEHVHSLKENKTMKMASGEFLRDLSRIECSGSGKESKLLIPPDLDELVILKRGSTISELLRISPRNLTFERYLNPMVQFIYEHLRSDVKIKTDREWYERRLEYRWNVQHAVA</sequence>
<organism evidence="1">
    <name type="scientific">Norrisiella sphaerica</name>
    <dbReference type="NCBI Taxonomy" id="552664"/>
    <lineage>
        <taxon>Eukaryota</taxon>
        <taxon>Sar</taxon>
        <taxon>Rhizaria</taxon>
        <taxon>Cercozoa</taxon>
        <taxon>Chlorarachniophyceae</taxon>
        <taxon>Norrisiella</taxon>
    </lineage>
</organism>
<reference evidence="1" key="1">
    <citation type="submission" date="2021-01" db="EMBL/GenBank/DDBJ databases">
        <authorList>
            <person name="Corre E."/>
            <person name="Pelletier E."/>
            <person name="Niang G."/>
            <person name="Scheremetjew M."/>
            <person name="Finn R."/>
            <person name="Kale V."/>
            <person name="Holt S."/>
            <person name="Cochrane G."/>
            <person name="Meng A."/>
            <person name="Brown T."/>
            <person name="Cohen L."/>
        </authorList>
    </citation>
    <scope>NUCLEOTIDE SEQUENCE</scope>
    <source>
        <strain evidence="1">BC52</strain>
    </source>
</reference>
<proteinExistence type="predicted"/>
<evidence type="ECO:0000313" key="1">
    <source>
        <dbReference type="EMBL" id="CAD9650333.1"/>
    </source>
</evidence>